<reference evidence="1" key="1">
    <citation type="submission" date="2021-05" db="EMBL/GenBank/DDBJ databases">
        <title>A free-living protist that lacks canonical eukaryotic 1 DNA replication and segregation systems.</title>
        <authorList>
            <person name="Salas-Leiva D.E."/>
            <person name="Tromer E.C."/>
            <person name="Curtis B.A."/>
            <person name="Jerlstrom-Hultqvist J."/>
            <person name="Kolisko M."/>
            <person name="Yi Z."/>
            <person name="Salas-Leiva J.S."/>
            <person name="Gallot-Lavallee L."/>
            <person name="Kops G.J.P.L."/>
            <person name="Archibald J.M."/>
            <person name="Simpson A.G.B."/>
            <person name="Roger A.J."/>
        </authorList>
    </citation>
    <scope>NUCLEOTIDE SEQUENCE</scope>
    <source>
        <strain evidence="1">BICM</strain>
    </source>
</reference>
<dbReference type="AlphaFoldDB" id="A0A8J6DXV3"/>
<accession>A0A8J6DXV3</accession>
<sequence>MARRPATQQNDPRADALQLLMRVSGNLAPKITQKDIRGLPKIVETLSFIDDEELDEEEFTQTNGILLAACSMPDVAKIPAGRRFLTTLIECGGYREACATTGLRTMLLKDPSSAGNITAVYLAAHANDVSVGPMLRFFAKGAVLAEDNRTANACRAVIAFAVASRSSKGVDALLTDIYRPTVIPHATAAAPLARKRVATLLGDAFPLIDEEDADLLNMQRDTLVALLLDPVPAVRAAAVRALAPALAVYYEALPAAVGAKLVTTIVRLASDSVPSVRSAALAAVTTLLGQPLIVPIVRPSLAMLLPRCRDGSRSVRVKAVGLIESVAGLRRINLYDVLPLADLLSIYAAYPDSRLADIMFKSVIPESSTDTADIIEAVADRGSLAMSGLKATYRAYAAENPAGGIRLASILLEMVKTALSAGAADGALGAPATMSLFESVWSGVAGVLHHKEADGDLRSQLAGVLTEAVVRATLTVALETGDADTVAGAVGLAAHMQSAGRALIKLIDEAAKISHPIVQFKVGVCRATWEQDSTDWTDVHQAYGSVTVDPYLLPDSVPVDTDAWVAVRCEAVSAMASEQSFVDAAKLIEPCSTSPVIALFAAEWIAAGWLQPSAMTGPAATRVVRSLFCAVGATVDFSVGDVQFKGPTPAVMKAIRRLEGVPAGMFEDVVNALPEEPTKAMLAAGRRLVDAMRLSVDWDIEWDDRIPPEYRDMEEEES</sequence>
<protein>
    <submittedName>
        <fullName evidence="1">Condensin-2 complex subunit G2</fullName>
    </submittedName>
</protein>
<dbReference type="GO" id="GO:0000796">
    <property type="term" value="C:condensin complex"/>
    <property type="evidence" value="ECO:0007669"/>
    <property type="project" value="TreeGrafter"/>
</dbReference>
<dbReference type="InterPro" id="IPR011989">
    <property type="entry name" value="ARM-like"/>
</dbReference>
<dbReference type="InterPro" id="IPR016024">
    <property type="entry name" value="ARM-type_fold"/>
</dbReference>
<gene>
    <name evidence="1" type="ORF">J8273_7333</name>
</gene>
<keyword evidence="2" id="KW-1185">Reference proteome</keyword>
<dbReference type="PANTHER" id="PTHR16199:SF4">
    <property type="entry name" value="CONDENSIN-2 COMPLEX SUBUNIT G2"/>
    <property type="match status" value="1"/>
</dbReference>
<evidence type="ECO:0000313" key="1">
    <source>
        <dbReference type="EMBL" id="KAG9391059.1"/>
    </source>
</evidence>
<dbReference type="PANTHER" id="PTHR16199">
    <property type="entry name" value="CONDENSIN-2 COMPLEX SUBUNIT G2"/>
    <property type="match status" value="1"/>
</dbReference>
<dbReference type="EMBL" id="JAHDYR010000062">
    <property type="protein sequence ID" value="KAG9391059.1"/>
    <property type="molecule type" value="Genomic_DNA"/>
</dbReference>
<organism evidence="1 2">
    <name type="scientific">Carpediemonas membranifera</name>
    <dbReference type="NCBI Taxonomy" id="201153"/>
    <lineage>
        <taxon>Eukaryota</taxon>
        <taxon>Metamonada</taxon>
        <taxon>Carpediemonas-like organisms</taxon>
        <taxon>Carpediemonas</taxon>
    </lineage>
</organism>
<name>A0A8J6DXV3_9EUKA</name>
<dbReference type="Proteomes" id="UP000717585">
    <property type="component" value="Unassembled WGS sequence"/>
</dbReference>
<dbReference type="GO" id="GO:0005634">
    <property type="term" value="C:nucleus"/>
    <property type="evidence" value="ECO:0007669"/>
    <property type="project" value="InterPro"/>
</dbReference>
<comment type="caution">
    <text evidence="1">The sequence shown here is derived from an EMBL/GenBank/DDBJ whole genome shotgun (WGS) entry which is preliminary data.</text>
</comment>
<dbReference type="SUPFAM" id="SSF48371">
    <property type="entry name" value="ARM repeat"/>
    <property type="match status" value="1"/>
</dbReference>
<dbReference type="Pfam" id="PF12422">
    <property type="entry name" value="Condensin2nSMC"/>
    <property type="match status" value="1"/>
</dbReference>
<dbReference type="Gene3D" id="1.25.10.10">
    <property type="entry name" value="Leucine-rich Repeat Variant"/>
    <property type="match status" value="1"/>
</dbReference>
<dbReference type="GO" id="GO:0000070">
    <property type="term" value="P:mitotic sister chromatid segregation"/>
    <property type="evidence" value="ECO:0007669"/>
    <property type="project" value="TreeGrafter"/>
</dbReference>
<dbReference type="InterPro" id="IPR024741">
    <property type="entry name" value="Condensin2_G2"/>
</dbReference>
<proteinExistence type="predicted"/>
<evidence type="ECO:0000313" key="2">
    <source>
        <dbReference type="Proteomes" id="UP000717585"/>
    </source>
</evidence>